<comment type="subcellular location">
    <subcellularLocation>
        <location evidence="2">Gas vesicle</location>
    </subcellularLocation>
</comment>
<dbReference type="RefSeq" id="WP_162004903.1">
    <property type="nucleotide sequence ID" value="NZ_BKZW01000001.1"/>
</dbReference>
<dbReference type="Proteomes" id="UP000326912">
    <property type="component" value="Unassembled WGS sequence"/>
</dbReference>
<organism evidence="5 6">
    <name type="scientific">Dictyobacter vulcani</name>
    <dbReference type="NCBI Taxonomy" id="2607529"/>
    <lineage>
        <taxon>Bacteria</taxon>
        <taxon>Bacillati</taxon>
        <taxon>Chloroflexota</taxon>
        <taxon>Ktedonobacteria</taxon>
        <taxon>Ktedonobacterales</taxon>
        <taxon>Dictyobacteraceae</taxon>
        <taxon>Dictyobacter</taxon>
    </lineage>
</organism>
<gene>
    <name evidence="5" type="ORF">KDW_06170</name>
</gene>
<dbReference type="PANTHER" id="PTHR36852">
    <property type="entry name" value="PROTEIN GVPL 2"/>
    <property type="match status" value="1"/>
</dbReference>
<comment type="caution">
    <text evidence="5">The sequence shown here is derived from an EMBL/GenBank/DDBJ whole genome shotgun (WGS) entry which is preliminary data.</text>
</comment>
<reference evidence="5 6" key="1">
    <citation type="submission" date="2019-10" db="EMBL/GenBank/DDBJ databases">
        <title>Dictyobacter vulcani sp. nov., within the class Ktedonobacteria, isolated from soil of volcanic Mt. Zao.</title>
        <authorList>
            <person name="Zheng Y."/>
            <person name="Wang C.M."/>
            <person name="Sakai Y."/>
            <person name="Abe K."/>
            <person name="Yokota A."/>
            <person name="Yabe S."/>
        </authorList>
    </citation>
    <scope>NUCLEOTIDE SEQUENCE [LARGE SCALE GENOMIC DNA]</scope>
    <source>
        <strain evidence="5 6">W12</strain>
    </source>
</reference>
<evidence type="ECO:0000313" key="5">
    <source>
        <dbReference type="EMBL" id="GER86455.1"/>
    </source>
</evidence>
<comment type="similarity">
    <text evidence="3">Belongs to the gas vesicle GvpF/GvpL family.</text>
</comment>
<evidence type="ECO:0000259" key="4">
    <source>
        <dbReference type="PROSITE" id="PS50076"/>
    </source>
</evidence>
<keyword evidence="6" id="KW-1185">Reference proteome</keyword>
<dbReference type="InterPro" id="IPR009430">
    <property type="entry name" value="GvpL/GvpF"/>
</dbReference>
<dbReference type="PROSITE" id="PS50076">
    <property type="entry name" value="DNAJ_2"/>
    <property type="match status" value="1"/>
</dbReference>
<evidence type="ECO:0000256" key="2">
    <source>
        <dbReference type="ARBA" id="ARBA00035108"/>
    </source>
</evidence>
<protein>
    <recommendedName>
        <fullName evidence="4">J domain-containing protein</fullName>
    </recommendedName>
</protein>
<dbReference type="SUPFAM" id="SSF46565">
    <property type="entry name" value="Chaperone J-domain"/>
    <property type="match status" value="1"/>
</dbReference>
<dbReference type="GO" id="GO:0031412">
    <property type="term" value="P:gas vesicle organization"/>
    <property type="evidence" value="ECO:0007669"/>
    <property type="project" value="InterPro"/>
</dbReference>
<evidence type="ECO:0000256" key="3">
    <source>
        <dbReference type="ARBA" id="ARBA00035643"/>
    </source>
</evidence>
<dbReference type="InterPro" id="IPR001623">
    <property type="entry name" value="DnaJ_domain"/>
</dbReference>
<evidence type="ECO:0000313" key="6">
    <source>
        <dbReference type="Proteomes" id="UP000326912"/>
    </source>
</evidence>
<sequence>MTNGIYIYGVIKLSNSQEPQNFGIDNPAIPRVFTVGFQDIAAVVSPRPLMRYDSLEQEQVVQDLAIHNFVIEKAMERFTIVPIKFGSMVEAEAEVTEFLTKGYTLLHEILKRMEGHRELDVVARWELSKVLPIISRENSQIREKQQEIAAKAGNASMEDKIILGQYIERALTAEKTRYHQAILQALQPVAEEVGVHDIAGDEMIFNAAFLLATPAVDAFYHALDALDQSLESSVNFRVVGPLPPYSFATIEVKRFDRASIDEAREILHLPVDITAKTVRDAYHQLAKEHHPDTNSEEDSREFQRINTAYTTLQDFTENGLIYPQVYQWPNERE</sequence>
<dbReference type="CDD" id="cd06257">
    <property type="entry name" value="DnaJ"/>
    <property type="match status" value="1"/>
</dbReference>
<dbReference type="PANTHER" id="PTHR36852:SF1">
    <property type="entry name" value="PROTEIN GVPL 2"/>
    <property type="match status" value="1"/>
</dbReference>
<dbReference type="Pfam" id="PF06386">
    <property type="entry name" value="GvpL_GvpF"/>
    <property type="match status" value="1"/>
</dbReference>
<evidence type="ECO:0000256" key="1">
    <source>
        <dbReference type="ARBA" id="ARBA00022987"/>
    </source>
</evidence>
<dbReference type="InterPro" id="IPR036869">
    <property type="entry name" value="J_dom_sf"/>
</dbReference>
<dbReference type="Gene3D" id="1.10.287.110">
    <property type="entry name" value="DnaJ domain"/>
    <property type="match status" value="1"/>
</dbReference>
<dbReference type="GO" id="GO:0031411">
    <property type="term" value="C:gas vesicle"/>
    <property type="evidence" value="ECO:0007669"/>
    <property type="project" value="UniProtKB-SubCell"/>
</dbReference>
<proteinExistence type="inferred from homology"/>
<dbReference type="SMART" id="SM00271">
    <property type="entry name" value="DnaJ"/>
    <property type="match status" value="1"/>
</dbReference>
<feature type="domain" description="J" evidence="4">
    <location>
        <begin position="262"/>
        <end position="326"/>
    </location>
</feature>
<dbReference type="EMBL" id="BKZW01000001">
    <property type="protein sequence ID" value="GER86455.1"/>
    <property type="molecule type" value="Genomic_DNA"/>
</dbReference>
<dbReference type="AlphaFoldDB" id="A0A5J4KG89"/>
<dbReference type="Pfam" id="PF00226">
    <property type="entry name" value="DnaJ"/>
    <property type="match status" value="1"/>
</dbReference>
<accession>A0A5J4KG89</accession>
<name>A0A5J4KG89_9CHLR</name>
<keyword evidence="1" id="KW-0304">Gas vesicle</keyword>